<accession>A0A8B8BTV8</accession>
<feature type="coiled-coil region" evidence="2">
    <location>
        <begin position="40"/>
        <end position="67"/>
    </location>
</feature>
<proteinExistence type="predicted"/>
<evidence type="ECO:0000313" key="3">
    <source>
        <dbReference type="Proteomes" id="UP000694844"/>
    </source>
</evidence>
<keyword evidence="3" id="KW-1185">Reference proteome</keyword>
<reference evidence="4" key="1">
    <citation type="submission" date="2025-08" db="UniProtKB">
        <authorList>
            <consortium name="RefSeq"/>
        </authorList>
    </citation>
    <scope>IDENTIFICATION</scope>
    <source>
        <tissue evidence="4">Whole sample</tissue>
    </source>
</reference>
<feature type="coiled-coil region" evidence="2">
    <location>
        <begin position="284"/>
        <end position="345"/>
    </location>
</feature>
<keyword evidence="1 2" id="KW-0175">Coiled coil</keyword>
<dbReference type="GeneID" id="111113092"/>
<protein>
    <submittedName>
        <fullName evidence="4">Coiled-coil domain-containing protein 89-like isoform X1</fullName>
    </submittedName>
</protein>
<dbReference type="Proteomes" id="UP000694844">
    <property type="component" value="Chromosome 9"/>
</dbReference>
<evidence type="ECO:0000256" key="2">
    <source>
        <dbReference type="SAM" id="Coils"/>
    </source>
</evidence>
<dbReference type="KEGG" id="cvn:111113092"/>
<dbReference type="RefSeq" id="XP_022306783.1">
    <property type="nucleotide sequence ID" value="XM_022451075.1"/>
</dbReference>
<dbReference type="PANTHER" id="PTHR34768">
    <property type="entry name" value="COILED-COIL DOMAIN-CONTAINING PROTEIN 89"/>
    <property type="match status" value="1"/>
</dbReference>
<organism evidence="3 4">
    <name type="scientific">Crassostrea virginica</name>
    <name type="common">Eastern oyster</name>
    <dbReference type="NCBI Taxonomy" id="6565"/>
    <lineage>
        <taxon>Eukaryota</taxon>
        <taxon>Metazoa</taxon>
        <taxon>Spiralia</taxon>
        <taxon>Lophotrochozoa</taxon>
        <taxon>Mollusca</taxon>
        <taxon>Bivalvia</taxon>
        <taxon>Autobranchia</taxon>
        <taxon>Pteriomorphia</taxon>
        <taxon>Ostreida</taxon>
        <taxon>Ostreoidea</taxon>
        <taxon>Ostreidae</taxon>
        <taxon>Crassostrea</taxon>
    </lineage>
</organism>
<evidence type="ECO:0000313" key="4">
    <source>
        <dbReference type="RefSeq" id="XP_022306783.1"/>
    </source>
</evidence>
<dbReference type="AlphaFoldDB" id="A0A8B8BTV8"/>
<feature type="coiled-coil region" evidence="2">
    <location>
        <begin position="138"/>
        <end position="251"/>
    </location>
</feature>
<dbReference type="OrthoDB" id="10020070at2759"/>
<gene>
    <name evidence="4" type="primary">LOC111113092</name>
</gene>
<name>A0A8B8BTV8_CRAVI</name>
<sequence length="372" mass="43643">MANTRNPKDIRGMVSSSERVTAFDMVDVQLVDSKTNKKDVDDMKSNLDKLKNLSEDDKKENAMLRSRIDEQCQLIMILKQRADDVQGKTSTLERINKELIDFRSNAQEMLNAEIRKNTLLEKRFDELASNHQEMIKIKDEYKRSNQDLRTENSRLRDENARLFSGAIVEKDQQIADLEKKLASLKEQSSSQDLRQRQSLQDLKAREQELQQEIEKLQGQYKRDLKTLQSKLQDTEERLKGANYKLQNQMDDKKSADLESQTRIQSLVKEKDELLDLAMTRGKIIQKEQTENKKLQKRVEEMERAVRGMEDKFEREAATVNANLQVRKLRDELSSAETRCKDAIRDFEAFKKYSNTLLQKEKEINERLRHLAE</sequence>
<dbReference type="InterPro" id="IPR043450">
    <property type="entry name" value="CCDC89-like"/>
</dbReference>
<dbReference type="PANTHER" id="PTHR34768:SF2">
    <property type="entry name" value="COILED-COIL DOMAIN CONTAINING 89"/>
    <property type="match status" value="1"/>
</dbReference>
<evidence type="ECO:0000256" key="1">
    <source>
        <dbReference type="ARBA" id="ARBA00023054"/>
    </source>
</evidence>